<keyword evidence="5" id="KW-0645">Protease</keyword>
<evidence type="ECO:0000256" key="1">
    <source>
        <dbReference type="SAM" id="MobiDB-lite"/>
    </source>
</evidence>
<feature type="region of interest" description="Disordered" evidence="1">
    <location>
        <begin position="324"/>
        <end position="373"/>
    </location>
</feature>
<dbReference type="KEGG" id="sgv:B1H19_34615"/>
<keyword evidence="3" id="KW-0732">Signal</keyword>
<keyword evidence="2" id="KW-0472">Membrane</keyword>
<dbReference type="GO" id="GO:0006508">
    <property type="term" value="P:proteolysis"/>
    <property type="evidence" value="ECO:0007669"/>
    <property type="project" value="InterPro"/>
</dbReference>
<dbReference type="STRING" id="553510.B1H19_34615"/>
<accession>A0A1V0U0F8</accession>
<feature type="region of interest" description="Disordered" evidence="1">
    <location>
        <begin position="32"/>
        <end position="61"/>
    </location>
</feature>
<dbReference type="PANTHER" id="PTHR21581:SF33">
    <property type="entry name" value="D-ALANYL-D-ALANINE CARBOXYPEPTIDASE DACB"/>
    <property type="match status" value="1"/>
</dbReference>
<dbReference type="PANTHER" id="PTHR21581">
    <property type="entry name" value="D-ALANYL-D-ALANINE CARBOXYPEPTIDASE"/>
    <property type="match status" value="1"/>
</dbReference>
<dbReference type="Pfam" id="PF00768">
    <property type="entry name" value="Peptidase_S11"/>
    <property type="match status" value="1"/>
</dbReference>
<keyword evidence="5" id="KW-0121">Carboxypeptidase</keyword>
<organism evidence="5 6">
    <name type="scientific">Streptomyces gilvosporeus</name>
    <dbReference type="NCBI Taxonomy" id="553510"/>
    <lineage>
        <taxon>Bacteria</taxon>
        <taxon>Bacillati</taxon>
        <taxon>Actinomycetota</taxon>
        <taxon>Actinomycetes</taxon>
        <taxon>Kitasatosporales</taxon>
        <taxon>Streptomycetaceae</taxon>
        <taxon>Streptomyces</taxon>
    </lineage>
</organism>
<evidence type="ECO:0000313" key="5">
    <source>
        <dbReference type="EMBL" id="ARF58641.1"/>
    </source>
</evidence>
<reference evidence="5 6" key="1">
    <citation type="submission" date="2017-04" db="EMBL/GenBank/DDBJ databases">
        <title>Complete Genome Sequence of Streptomyces gilvosporeus F607, a Capable Producer of Natamycin.</title>
        <authorList>
            <person name="Zong G."/>
            <person name="Zhong C."/>
            <person name="Fu J."/>
            <person name="Qin R."/>
            <person name="Cao G."/>
        </authorList>
    </citation>
    <scope>NUCLEOTIDE SEQUENCE [LARGE SCALE GENOMIC DNA]</scope>
    <source>
        <strain evidence="5 6">F607</strain>
    </source>
</reference>
<protein>
    <submittedName>
        <fullName evidence="5">D-alanyl-D-alanine carboxypeptidase</fullName>
    </submittedName>
</protein>
<proteinExistence type="predicted"/>
<dbReference type="RefSeq" id="WP_083108835.1">
    <property type="nucleotide sequence ID" value="NZ_CP020569.1"/>
</dbReference>
<keyword evidence="2" id="KW-1133">Transmembrane helix</keyword>
<evidence type="ECO:0000256" key="3">
    <source>
        <dbReference type="SAM" id="SignalP"/>
    </source>
</evidence>
<name>A0A1V0U0F8_9ACTN</name>
<keyword evidence="6" id="KW-1185">Reference proteome</keyword>
<dbReference type="OrthoDB" id="3663940at2"/>
<dbReference type="Gene3D" id="3.40.710.10">
    <property type="entry name" value="DD-peptidase/beta-lactamase superfamily"/>
    <property type="match status" value="1"/>
</dbReference>
<feature type="signal peptide" evidence="3">
    <location>
        <begin position="1"/>
        <end position="31"/>
    </location>
</feature>
<keyword evidence="2" id="KW-0812">Transmembrane</keyword>
<dbReference type="GO" id="GO:0009002">
    <property type="term" value="F:serine-type D-Ala-D-Ala carboxypeptidase activity"/>
    <property type="evidence" value="ECO:0007669"/>
    <property type="project" value="InterPro"/>
</dbReference>
<dbReference type="InterPro" id="IPR012338">
    <property type="entry name" value="Beta-lactam/transpept-like"/>
</dbReference>
<feature type="transmembrane region" description="Helical" evidence="2">
    <location>
        <begin position="374"/>
        <end position="393"/>
    </location>
</feature>
<evidence type="ECO:0000259" key="4">
    <source>
        <dbReference type="Pfam" id="PF00768"/>
    </source>
</evidence>
<dbReference type="Proteomes" id="UP000192726">
    <property type="component" value="Chromosome"/>
</dbReference>
<feature type="domain" description="Peptidase S11 D-alanyl-D-alanine carboxypeptidase A N-terminal" evidence="4">
    <location>
        <begin position="68"/>
        <end position="294"/>
    </location>
</feature>
<dbReference type="AlphaFoldDB" id="A0A1V0U0F8"/>
<gene>
    <name evidence="5" type="ORF">B1H19_34615</name>
</gene>
<dbReference type="EMBL" id="CP020569">
    <property type="protein sequence ID" value="ARF58641.1"/>
    <property type="molecule type" value="Genomic_DNA"/>
</dbReference>
<evidence type="ECO:0000256" key="2">
    <source>
        <dbReference type="SAM" id="Phobius"/>
    </source>
</evidence>
<dbReference type="InterPro" id="IPR001967">
    <property type="entry name" value="Peptidase_S11_N"/>
</dbReference>
<sequence>MATDALYSKKAAAVAALALAGISLTSIPATARSTDRPAAAGPDSRRPGAYGPGVRVGEAPDVPELPGGLSARSWMVSDADTGDVLAAKDPHRKLPPASTLKTLFAVTVLPKFEAGSVHHVNATDLKGVADGSSLVGVKEGGQYRVADLWRGVFLRSGNDAVHVLASMNGGWDATAQEMQKTAGRLGAHDTTVKSPDGYDTPGQVSSAYDLTVFGRAGLANPDFARYCATASAPFPTPGGITRIENTNRMLAGSHGMTRYPGIIGVKNGYTSHAGNTLVAAARRDGRTLMVTVMHPRSGEYNAVYKEASALLDWGFDSVGKARPIDTLHSVPAPPDDRSPYRARDRSGHRADIRRPASGPGKAQDAQDAGNSTTALWGGGVGAVVLAVAGTLAWRRQGRRRGRPPEQET</sequence>
<keyword evidence="5" id="KW-0378">Hydrolase</keyword>
<evidence type="ECO:0000313" key="6">
    <source>
        <dbReference type="Proteomes" id="UP000192726"/>
    </source>
</evidence>
<feature type="chain" id="PRO_5012934205" evidence="3">
    <location>
        <begin position="32"/>
        <end position="408"/>
    </location>
</feature>
<feature type="compositionally biased region" description="Basic and acidic residues" evidence="1">
    <location>
        <begin position="334"/>
        <end position="354"/>
    </location>
</feature>
<dbReference type="SUPFAM" id="SSF56601">
    <property type="entry name" value="beta-lactamase/transpeptidase-like"/>
    <property type="match status" value="1"/>
</dbReference>